<evidence type="ECO:0000313" key="1">
    <source>
        <dbReference type="EMBL" id="KAJ7772988.1"/>
    </source>
</evidence>
<sequence>MWITTMSTWKSRMEALPGQEGFWHPVRSAFQCSRGNQNIQAGSSRQAGRGQSRPCRLLATSTADVAVEQMDLWMKATAVFNPHPWSVLGSLGSIYHTHFLSPIAQSKTIPTRSITMLHFLQQTPTRMAADDFVQKLALMMPFFDCLLNDLTRPLFAKLFEEKEVKLVVSLLCNFRQFPGWLEGKADGCVKTLVRLGSTVMVLLADSEEDEYDPPLDDCILDTSRAKRQQKNSAVTGAFDAFCSLSEWQRCFAPGCRGAVAAAELRQCSKSCRRQAWKHPTTSHRELCGLAALLATSSSLPFRSERSADLRSFYQRIDGNEEMEKAAKEFVECFRNLARSLGEGMARISVQSL</sequence>
<dbReference type="AlphaFoldDB" id="A0AAD7NSE3"/>
<dbReference type="EMBL" id="JARJLG010000018">
    <property type="protein sequence ID" value="KAJ7772988.1"/>
    <property type="molecule type" value="Genomic_DNA"/>
</dbReference>
<reference evidence="1" key="1">
    <citation type="submission" date="2023-03" db="EMBL/GenBank/DDBJ databases">
        <title>Massive genome expansion in bonnet fungi (Mycena s.s.) driven by repeated elements and novel gene families across ecological guilds.</title>
        <authorList>
            <consortium name="Lawrence Berkeley National Laboratory"/>
            <person name="Harder C.B."/>
            <person name="Miyauchi S."/>
            <person name="Viragh M."/>
            <person name="Kuo A."/>
            <person name="Thoen E."/>
            <person name="Andreopoulos B."/>
            <person name="Lu D."/>
            <person name="Skrede I."/>
            <person name="Drula E."/>
            <person name="Henrissat B."/>
            <person name="Morin E."/>
            <person name="Kohler A."/>
            <person name="Barry K."/>
            <person name="LaButti K."/>
            <person name="Morin E."/>
            <person name="Salamov A."/>
            <person name="Lipzen A."/>
            <person name="Mereny Z."/>
            <person name="Hegedus B."/>
            <person name="Baldrian P."/>
            <person name="Stursova M."/>
            <person name="Weitz H."/>
            <person name="Taylor A."/>
            <person name="Grigoriev I.V."/>
            <person name="Nagy L.G."/>
            <person name="Martin F."/>
            <person name="Kauserud H."/>
        </authorList>
    </citation>
    <scope>NUCLEOTIDE SEQUENCE</scope>
    <source>
        <strain evidence="1">CBHHK188m</strain>
    </source>
</reference>
<comment type="caution">
    <text evidence="1">The sequence shown here is derived from an EMBL/GenBank/DDBJ whole genome shotgun (WGS) entry which is preliminary data.</text>
</comment>
<accession>A0AAD7NSE3</accession>
<name>A0AAD7NSE3_9AGAR</name>
<evidence type="ECO:0000313" key="2">
    <source>
        <dbReference type="Proteomes" id="UP001215280"/>
    </source>
</evidence>
<dbReference type="Proteomes" id="UP001215280">
    <property type="component" value="Unassembled WGS sequence"/>
</dbReference>
<gene>
    <name evidence="1" type="ORF">DFH07DRAFT_991555</name>
</gene>
<protein>
    <submittedName>
        <fullName evidence="1">Uncharacterized protein</fullName>
    </submittedName>
</protein>
<organism evidence="1 2">
    <name type="scientific">Mycena maculata</name>
    <dbReference type="NCBI Taxonomy" id="230809"/>
    <lineage>
        <taxon>Eukaryota</taxon>
        <taxon>Fungi</taxon>
        <taxon>Dikarya</taxon>
        <taxon>Basidiomycota</taxon>
        <taxon>Agaricomycotina</taxon>
        <taxon>Agaricomycetes</taxon>
        <taxon>Agaricomycetidae</taxon>
        <taxon>Agaricales</taxon>
        <taxon>Marasmiineae</taxon>
        <taxon>Mycenaceae</taxon>
        <taxon>Mycena</taxon>
    </lineage>
</organism>
<keyword evidence="2" id="KW-1185">Reference proteome</keyword>
<proteinExistence type="predicted"/>